<evidence type="ECO:0000313" key="1">
    <source>
        <dbReference type="EMBL" id="MBX37694.1"/>
    </source>
</evidence>
<protein>
    <submittedName>
        <fullName evidence="1">Uncharacterized protein</fullName>
    </submittedName>
</protein>
<dbReference type="AlphaFoldDB" id="A0A2P2N5E1"/>
<name>A0A2P2N5E1_RHIMU</name>
<organism evidence="1">
    <name type="scientific">Rhizophora mucronata</name>
    <name type="common">Asiatic mangrove</name>
    <dbReference type="NCBI Taxonomy" id="61149"/>
    <lineage>
        <taxon>Eukaryota</taxon>
        <taxon>Viridiplantae</taxon>
        <taxon>Streptophyta</taxon>
        <taxon>Embryophyta</taxon>
        <taxon>Tracheophyta</taxon>
        <taxon>Spermatophyta</taxon>
        <taxon>Magnoliopsida</taxon>
        <taxon>eudicotyledons</taxon>
        <taxon>Gunneridae</taxon>
        <taxon>Pentapetalae</taxon>
        <taxon>rosids</taxon>
        <taxon>fabids</taxon>
        <taxon>Malpighiales</taxon>
        <taxon>Rhizophoraceae</taxon>
        <taxon>Rhizophora</taxon>
    </lineage>
</organism>
<accession>A0A2P2N5E1</accession>
<proteinExistence type="predicted"/>
<dbReference type="EMBL" id="GGEC01057210">
    <property type="protein sequence ID" value="MBX37694.1"/>
    <property type="molecule type" value="Transcribed_RNA"/>
</dbReference>
<sequence>MPRNLTSTCYCKVQYYII</sequence>
<reference evidence="1" key="1">
    <citation type="submission" date="2018-02" db="EMBL/GenBank/DDBJ databases">
        <title>Rhizophora mucronata_Transcriptome.</title>
        <authorList>
            <person name="Meera S.P."/>
            <person name="Sreeshan A."/>
            <person name="Augustine A."/>
        </authorList>
    </citation>
    <scope>NUCLEOTIDE SEQUENCE</scope>
    <source>
        <tissue evidence="1">Leaf</tissue>
    </source>
</reference>